<evidence type="ECO:0000256" key="1">
    <source>
        <dbReference type="ARBA" id="ARBA00022679"/>
    </source>
</evidence>
<dbReference type="InterPro" id="IPR043130">
    <property type="entry name" value="CDP-OH_PTrfase_TM_dom"/>
</dbReference>
<reference evidence="4" key="1">
    <citation type="submission" date="2021-01" db="EMBL/GenBank/DDBJ databases">
        <title>Whole genome shotgun sequence of Planotetraspora silvatica NBRC 100141.</title>
        <authorList>
            <person name="Komaki H."/>
            <person name="Tamura T."/>
        </authorList>
    </citation>
    <scope>NUCLEOTIDE SEQUENCE</scope>
    <source>
        <strain evidence="4">NBRC 100141</strain>
    </source>
</reference>
<keyword evidence="3" id="KW-0472">Membrane</keyword>
<keyword evidence="5" id="KW-1185">Reference proteome</keyword>
<dbReference type="Pfam" id="PF01066">
    <property type="entry name" value="CDP-OH_P_transf"/>
    <property type="match status" value="1"/>
</dbReference>
<dbReference type="GO" id="GO:0016020">
    <property type="term" value="C:membrane"/>
    <property type="evidence" value="ECO:0007669"/>
    <property type="project" value="InterPro"/>
</dbReference>
<keyword evidence="3" id="KW-0812">Transmembrane</keyword>
<accession>A0A8J3UUY0</accession>
<dbReference type="RefSeq" id="WP_203972632.1">
    <property type="nucleotide sequence ID" value="NZ_BAAAKY010000028.1"/>
</dbReference>
<dbReference type="Proteomes" id="UP000644610">
    <property type="component" value="Unassembled WGS sequence"/>
</dbReference>
<proteinExistence type="inferred from homology"/>
<keyword evidence="1 2" id="KW-0808">Transferase</keyword>
<dbReference type="AlphaFoldDB" id="A0A8J3UUY0"/>
<dbReference type="PROSITE" id="PS00379">
    <property type="entry name" value="CDP_ALCOHOL_P_TRANSF"/>
    <property type="match status" value="1"/>
</dbReference>
<evidence type="ECO:0000256" key="2">
    <source>
        <dbReference type="RuleBase" id="RU003750"/>
    </source>
</evidence>
<comment type="similarity">
    <text evidence="2">Belongs to the CDP-alcohol phosphatidyltransferase class-I family.</text>
</comment>
<comment type="caution">
    <text evidence="4">The sequence shown here is derived from an EMBL/GenBank/DDBJ whole genome shotgun (WGS) entry which is preliminary data.</text>
</comment>
<feature type="transmembrane region" description="Helical" evidence="3">
    <location>
        <begin position="84"/>
        <end position="102"/>
    </location>
</feature>
<dbReference type="GO" id="GO:0016780">
    <property type="term" value="F:phosphotransferase activity, for other substituted phosphate groups"/>
    <property type="evidence" value="ECO:0007669"/>
    <property type="project" value="InterPro"/>
</dbReference>
<organism evidence="4 5">
    <name type="scientific">Planotetraspora silvatica</name>
    <dbReference type="NCBI Taxonomy" id="234614"/>
    <lineage>
        <taxon>Bacteria</taxon>
        <taxon>Bacillati</taxon>
        <taxon>Actinomycetota</taxon>
        <taxon>Actinomycetes</taxon>
        <taxon>Streptosporangiales</taxon>
        <taxon>Streptosporangiaceae</taxon>
        <taxon>Planotetraspora</taxon>
    </lineage>
</organism>
<sequence length="264" mass="27150">MTAPSIRTTPTTRAQFGAGSIHWEQAAGAGVQVGLLGLLHAVVGLSTASLAAGVVYTAALWVFLAVAARRSGTRSLGPADHVTLARALLVGGVTALVAVLVMTDHPAGGLSLVILVTLATVALILDAVDGQVARRTGTVSKLGARFDMEVDAFLILVLSVYVSVSLGAWVLVIGAMRYAFVVAGWTTPWLRSALPPSFARKVVAATQGIVLVVAASGVLPYPVEAVSVGAALASLVWSFGRDVVWLRRNRPARTGAAPAGRASR</sequence>
<name>A0A8J3UUY0_9ACTN</name>
<dbReference type="InterPro" id="IPR048254">
    <property type="entry name" value="CDP_ALCOHOL_P_TRANSF_CS"/>
</dbReference>
<dbReference type="InterPro" id="IPR000462">
    <property type="entry name" value="CDP-OH_P_trans"/>
</dbReference>
<dbReference type="Gene3D" id="1.20.120.1760">
    <property type="match status" value="1"/>
</dbReference>
<feature type="transmembrane region" description="Helical" evidence="3">
    <location>
        <begin position="225"/>
        <end position="244"/>
    </location>
</feature>
<evidence type="ECO:0000313" key="5">
    <source>
        <dbReference type="Proteomes" id="UP000644610"/>
    </source>
</evidence>
<dbReference type="GO" id="GO:0008654">
    <property type="term" value="P:phospholipid biosynthetic process"/>
    <property type="evidence" value="ECO:0007669"/>
    <property type="project" value="InterPro"/>
</dbReference>
<evidence type="ECO:0000313" key="4">
    <source>
        <dbReference type="EMBL" id="GII45000.1"/>
    </source>
</evidence>
<gene>
    <name evidence="4" type="ORF">Psi02_14240</name>
</gene>
<feature type="transmembrane region" description="Helical" evidence="3">
    <location>
        <begin position="38"/>
        <end position="64"/>
    </location>
</feature>
<protein>
    <submittedName>
        <fullName evidence="4">Membrane protein</fullName>
    </submittedName>
</protein>
<feature type="transmembrane region" description="Helical" evidence="3">
    <location>
        <begin position="108"/>
        <end position="125"/>
    </location>
</feature>
<evidence type="ECO:0000256" key="3">
    <source>
        <dbReference type="SAM" id="Phobius"/>
    </source>
</evidence>
<dbReference type="EMBL" id="BOOQ01000007">
    <property type="protein sequence ID" value="GII45000.1"/>
    <property type="molecule type" value="Genomic_DNA"/>
</dbReference>
<keyword evidence="3" id="KW-1133">Transmembrane helix</keyword>